<protein>
    <submittedName>
        <fullName evidence="1">Uncharacterized protein</fullName>
    </submittedName>
</protein>
<accession>A0A9P7DPV9</accession>
<sequence>MGDPLAERTRMLLSGIQYPGDKTDCPDSLAVDRFHLYRVSATEYVMMDSCCRLDPELTVPIALLTNPCFEVDHWYWHHIRLCRGLDKKALRETE</sequence>
<comment type="caution">
    <text evidence="1">The sequence shown here is derived from an EMBL/GenBank/DDBJ whole genome shotgun (WGS) entry which is preliminary data.</text>
</comment>
<dbReference type="EMBL" id="JABBWE010000009">
    <property type="protein sequence ID" value="KAG1800245.1"/>
    <property type="molecule type" value="Genomic_DNA"/>
</dbReference>
<reference evidence="1" key="1">
    <citation type="journal article" date="2020" name="New Phytol.">
        <title>Comparative genomics reveals dynamic genome evolution in host specialist ectomycorrhizal fungi.</title>
        <authorList>
            <person name="Lofgren L.A."/>
            <person name="Nguyen N.H."/>
            <person name="Vilgalys R."/>
            <person name="Ruytinx J."/>
            <person name="Liao H.L."/>
            <person name="Branco S."/>
            <person name="Kuo A."/>
            <person name="LaButti K."/>
            <person name="Lipzen A."/>
            <person name="Andreopoulos W."/>
            <person name="Pangilinan J."/>
            <person name="Riley R."/>
            <person name="Hundley H."/>
            <person name="Na H."/>
            <person name="Barry K."/>
            <person name="Grigoriev I.V."/>
            <person name="Stajich J.E."/>
            <person name="Kennedy P.G."/>
        </authorList>
    </citation>
    <scope>NUCLEOTIDE SEQUENCE</scope>
    <source>
        <strain evidence="1">S12</strain>
    </source>
</reference>
<dbReference type="AlphaFoldDB" id="A0A9P7DPV9"/>
<name>A0A9P7DPV9_9AGAM</name>
<dbReference type="RefSeq" id="XP_041164231.1">
    <property type="nucleotide sequence ID" value="XM_041297332.1"/>
</dbReference>
<evidence type="ECO:0000313" key="2">
    <source>
        <dbReference type="Proteomes" id="UP000719766"/>
    </source>
</evidence>
<keyword evidence="2" id="KW-1185">Reference proteome</keyword>
<dbReference type="GeneID" id="64591096"/>
<proteinExistence type="predicted"/>
<evidence type="ECO:0000313" key="1">
    <source>
        <dbReference type="EMBL" id="KAG1800245.1"/>
    </source>
</evidence>
<dbReference type="OrthoDB" id="2670023at2759"/>
<organism evidence="1 2">
    <name type="scientific">Suillus plorans</name>
    <dbReference type="NCBI Taxonomy" id="116603"/>
    <lineage>
        <taxon>Eukaryota</taxon>
        <taxon>Fungi</taxon>
        <taxon>Dikarya</taxon>
        <taxon>Basidiomycota</taxon>
        <taxon>Agaricomycotina</taxon>
        <taxon>Agaricomycetes</taxon>
        <taxon>Agaricomycetidae</taxon>
        <taxon>Boletales</taxon>
        <taxon>Suillineae</taxon>
        <taxon>Suillaceae</taxon>
        <taxon>Suillus</taxon>
    </lineage>
</organism>
<gene>
    <name evidence="1" type="ORF">HD556DRAFT_1230240</name>
</gene>
<dbReference type="Proteomes" id="UP000719766">
    <property type="component" value="Unassembled WGS sequence"/>
</dbReference>